<accession>U9TYE1</accession>
<proteinExistence type="predicted"/>
<protein>
    <submittedName>
        <fullName evidence="1">Uncharacterized protein</fullName>
    </submittedName>
</protein>
<gene>
    <name evidence="1" type="ORF">GLOINDRAFT_31753</name>
</gene>
<sequence length="54" mass="6306">MNNNKVTDAAVPHIHTGVYDDKRSLVTWLNDLVIILMNVQIYDKAKMYFLQHCD</sequence>
<name>U9TYE1_RHIID</name>
<reference evidence="1" key="1">
    <citation type="submission" date="2013-07" db="EMBL/GenBank/DDBJ databases">
        <title>The genome of an arbuscular mycorrhizal fungus provides insights into the evolution of the oldest plant symbiosis.</title>
        <authorList>
            <consortium name="DOE Joint Genome Institute"/>
            <person name="Tisserant E."/>
            <person name="Malbreil M."/>
            <person name="Kuo A."/>
            <person name="Kohler A."/>
            <person name="Symeonidi A."/>
            <person name="Balestrini R."/>
            <person name="Charron P."/>
            <person name="Duensing N."/>
            <person name="Frei-dit-Frey N."/>
            <person name="Gianinazzi-Pearson V."/>
            <person name="Gilbert B."/>
            <person name="Handa Y."/>
            <person name="Hijri M."/>
            <person name="Kaul R."/>
            <person name="Kawaguchi M."/>
            <person name="Krajinski F."/>
            <person name="Lammers P."/>
            <person name="Lapierre D."/>
            <person name="Masclaux F.G."/>
            <person name="Murat C."/>
            <person name="Morin E."/>
            <person name="Ndikumana S."/>
            <person name="Pagni M."/>
            <person name="Petitpierre D."/>
            <person name="Requena N."/>
            <person name="Rosikiewicz P."/>
            <person name="Riley R."/>
            <person name="Saito K."/>
            <person name="San Clemente H."/>
            <person name="Shapiro H."/>
            <person name="van Tuinen D."/>
            <person name="Becard G."/>
            <person name="Bonfante P."/>
            <person name="Paszkowski U."/>
            <person name="Shachar-Hill Y."/>
            <person name="Young J.P."/>
            <person name="Sanders I.R."/>
            <person name="Henrissat B."/>
            <person name="Rensing S.A."/>
            <person name="Grigoriev I.V."/>
            <person name="Corradi N."/>
            <person name="Roux C."/>
            <person name="Martin F."/>
        </authorList>
    </citation>
    <scope>NUCLEOTIDE SEQUENCE</scope>
    <source>
        <strain evidence="1">DAOM 197198</strain>
    </source>
</reference>
<organism evidence="1">
    <name type="scientific">Rhizophagus irregularis (strain DAOM 181602 / DAOM 197198 / MUCL 43194)</name>
    <name type="common">Arbuscular mycorrhizal fungus</name>
    <name type="synonym">Glomus intraradices</name>
    <dbReference type="NCBI Taxonomy" id="747089"/>
    <lineage>
        <taxon>Eukaryota</taxon>
        <taxon>Fungi</taxon>
        <taxon>Fungi incertae sedis</taxon>
        <taxon>Mucoromycota</taxon>
        <taxon>Glomeromycotina</taxon>
        <taxon>Glomeromycetes</taxon>
        <taxon>Glomerales</taxon>
        <taxon>Glomeraceae</taxon>
        <taxon>Rhizophagus</taxon>
    </lineage>
</organism>
<dbReference type="AlphaFoldDB" id="U9TYE1"/>
<dbReference type="EMBL" id="KI289249">
    <property type="protein sequence ID" value="ESA08401.1"/>
    <property type="molecule type" value="Genomic_DNA"/>
</dbReference>
<dbReference type="HOGENOM" id="CLU_3051537_0_0_1"/>
<evidence type="ECO:0000313" key="1">
    <source>
        <dbReference type="EMBL" id="ESA08401.1"/>
    </source>
</evidence>